<dbReference type="Pfam" id="PF00395">
    <property type="entry name" value="SLH"/>
    <property type="match status" value="1"/>
</dbReference>
<dbReference type="InterPro" id="IPR001119">
    <property type="entry name" value="SLH_dom"/>
</dbReference>
<comment type="similarity">
    <text evidence="1 2">Belongs to the OprB family.</text>
</comment>
<accession>A0ABR8AAP9</accession>
<protein>
    <submittedName>
        <fullName evidence="5">Iron uptake porin</fullName>
    </submittedName>
</protein>
<comment type="caution">
    <text evidence="5">The sequence shown here is derived from an EMBL/GenBank/DDBJ whole genome shotgun (WGS) entry which is preliminary data.</text>
</comment>
<dbReference type="InterPro" id="IPR051465">
    <property type="entry name" value="Cell_Envelope_Struct_Comp"/>
</dbReference>
<feature type="signal peptide" evidence="2">
    <location>
        <begin position="1"/>
        <end position="28"/>
    </location>
</feature>
<dbReference type="NCBIfam" id="NF033921">
    <property type="entry name" value="por_somb"/>
    <property type="match status" value="1"/>
</dbReference>
<evidence type="ECO:0000313" key="5">
    <source>
        <dbReference type="EMBL" id="MBD2196759.1"/>
    </source>
</evidence>
<evidence type="ECO:0000256" key="1">
    <source>
        <dbReference type="ARBA" id="ARBA00008769"/>
    </source>
</evidence>
<dbReference type="PANTHER" id="PTHR43308">
    <property type="entry name" value="OUTER MEMBRANE PROTEIN ALPHA-RELATED"/>
    <property type="match status" value="1"/>
</dbReference>
<proteinExistence type="inferred from homology"/>
<keyword evidence="6" id="KW-1185">Reference proteome</keyword>
<dbReference type="PROSITE" id="PS51272">
    <property type="entry name" value="SLH"/>
    <property type="match status" value="1"/>
</dbReference>
<feature type="coiled-coil region" evidence="3">
    <location>
        <begin position="160"/>
        <end position="187"/>
    </location>
</feature>
<feature type="domain" description="SLH" evidence="4">
    <location>
        <begin position="79"/>
        <end position="143"/>
    </location>
</feature>
<feature type="chain" id="PRO_5044972891" evidence="2">
    <location>
        <begin position="29"/>
        <end position="562"/>
    </location>
</feature>
<evidence type="ECO:0000256" key="2">
    <source>
        <dbReference type="RuleBase" id="RU363072"/>
    </source>
</evidence>
<dbReference type="InterPro" id="IPR007049">
    <property type="entry name" value="Carb-sel_porin_OprB"/>
</dbReference>
<dbReference type="Gene3D" id="2.40.160.180">
    <property type="entry name" value="Carbohydrate-selective porin OprB"/>
    <property type="match status" value="1"/>
</dbReference>
<evidence type="ECO:0000313" key="6">
    <source>
        <dbReference type="Proteomes" id="UP000658514"/>
    </source>
</evidence>
<keyword evidence="3" id="KW-0175">Coiled coil</keyword>
<gene>
    <name evidence="5" type="ORF">H6G24_14815</name>
</gene>
<dbReference type="Pfam" id="PF04966">
    <property type="entry name" value="OprB"/>
    <property type="match status" value="1"/>
</dbReference>
<dbReference type="InterPro" id="IPR038673">
    <property type="entry name" value="OprB_sf"/>
</dbReference>
<organism evidence="5 6">
    <name type="scientific">Calothrix parietina FACHB-288</name>
    <dbReference type="NCBI Taxonomy" id="2692896"/>
    <lineage>
        <taxon>Bacteria</taxon>
        <taxon>Bacillati</taxon>
        <taxon>Cyanobacteriota</taxon>
        <taxon>Cyanophyceae</taxon>
        <taxon>Nostocales</taxon>
        <taxon>Calotrichaceae</taxon>
        <taxon>Calothrix</taxon>
    </lineage>
</organism>
<dbReference type="EMBL" id="JACJQH010000021">
    <property type="protein sequence ID" value="MBD2196759.1"/>
    <property type="molecule type" value="Genomic_DNA"/>
</dbReference>
<sequence length="562" mass="59484">MSHLLWKNLVLLPVFLGANALASSSVMAAEILNSANSAAAKNSSDATTALEPAKPAKTEANQVLVSQAINQDSMSQVTSVSQFSDVQPTDWAFQALQSLVERYGCIAGYPNGTYRGNRALTRYEFAAGLNACLDRVNELIATATADLVTKQDLATLQRLQEEFSAELATLRGRVDSLEARTAELEANQFSTTTKLVGEAIFVVTDTFGDNNNNKTVFQDRIRLDLQTSFTGRDTLHTRIAAGNANLLSLPGNSFESTQTFNLGNTGSNSAIIDWLSYYFPLGNSQVYIAASGGIHSDYAPTVNPYFEGYDSGNGALSTFASESPIYRIGGGAGGGLNFVFGNSNSGFQPSITLGYLASQANTPTPGFGLFEGNYAALAQLNLNVGDRLSFAATYVHGYHKGGSALFDLGSSVRSSTGEISSSGVVGTAPANFVGGGNPYNSNSYGVAAAFKPSDKLSISGFLMYSDISSLIGNSNDEVWSYGVGVALPDFGKKGNLLGVFAGAQPYLGRISGDRPYHIEGFYKYRVSDNISITPGVIWLTSPGQVANSDDAVIGTLRTTFTF</sequence>
<reference evidence="5 6" key="1">
    <citation type="journal article" date="2020" name="ISME J.">
        <title>Comparative genomics reveals insights into cyanobacterial evolution and habitat adaptation.</title>
        <authorList>
            <person name="Chen M.Y."/>
            <person name="Teng W.K."/>
            <person name="Zhao L."/>
            <person name="Hu C.X."/>
            <person name="Zhou Y.K."/>
            <person name="Han B.P."/>
            <person name="Song L.R."/>
            <person name="Shu W.S."/>
        </authorList>
    </citation>
    <scope>NUCLEOTIDE SEQUENCE [LARGE SCALE GENOMIC DNA]</scope>
    <source>
        <strain evidence="5 6">FACHB-288</strain>
    </source>
</reference>
<keyword evidence="2" id="KW-0732">Signal</keyword>
<dbReference type="InterPro" id="IPR047684">
    <property type="entry name" value="Por_som-like"/>
</dbReference>
<name>A0ABR8AAP9_9CYAN</name>
<evidence type="ECO:0000259" key="4">
    <source>
        <dbReference type="PROSITE" id="PS51272"/>
    </source>
</evidence>
<dbReference type="Proteomes" id="UP000658514">
    <property type="component" value="Unassembled WGS sequence"/>
</dbReference>
<dbReference type="RefSeq" id="WP_190542520.1">
    <property type="nucleotide sequence ID" value="NZ_CAWPNO010000053.1"/>
</dbReference>
<evidence type="ECO:0000256" key="3">
    <source>
        <dbReference type="SAM" id="Coils"/>
    </source>
</evidence>
<dbReference type="PANTHER" id="PTHR43308:SF1">
    <property type="entry name" value="OUTER MEMBRANE PROTEIN ALPHA"/>
    <property type="match status" value="1"/>
</dbReference>